<keyword evidence="1" id="KW-0472">Membrane</keyword>
<dbReference type="AlphaFoldDB" id="A0A0E9MW96"/>
<evidence type="ECO:0000256" key="1">
    <source>
        <dbReference type="SAM" id="Phobius"/>
    </source>
</evidence>
<keyword evidence="1" id="KW-1133">Transmembrane helix</keyword>
<dbReference type="EMBL" id="BBWV01000001">
    <property type="protein sequence ID" value="GAO42007.1"/>
    <property type="molecule type" value="Genomic_DNA"/>
</dbReference>
<feature type="transmembrane region" description="Helical" evidence="1">
    <location>
        <begin position="108"/>
        <end position="125"/>
    </location>
</feature>
<feature type="transmembrane region" description="Helical" evidence="1">
    <location>
        <begin position="285"/>
        <end position="305"/>
    </location>
</feature>
<dbReference type="InterPro" id="IPR016035">
    <property type="entry name" value="Acyl_Trfase/lysoPLipase"/>
</dbReference>
<protein>
    <recommendedName>
        <fullName evidence="4">PNPLA domain-containing protein</fullName>
    </recommendedName>
</protein>
<feature type="transmembrane region" description="Helical" evidence="1">
    <location>
        <begin position="193"/>
        <end position="213"/>
    </location>
</feature>
<dbReference type="Proteomes" id="UP000033121">
    <property type="component" value="Unassembled WGS sequence"/>
</dbReference>
<reference evidence="2 3" key="1">
    <citation type="submission" date="2015-04" db="EMBL/GenBank/DDBJ databases">
        <title>Whole genome shotgun sequence of Flavihumibacter petaseus NBRC 106054.</title>
        <authorList>
            <person name="Miyazawa S."/>
            <person name="Hosoyama A."/>
            <person name="Hashimoto M."/>
            <person name="Noguchi M."/>
            <person name="Tsuchikane K."/>
            <person name="Ohji S."/>
            <person name="Yamazoe A."/>
            <person name="Ichikawa N."/>
            <person name="Kimura A."/>
            <person name="Fujita N."/>
        </authorList>
    </citation>
    <scope>NUCLEOTIDE SEQUENCE [LARGE SCALE GENOMIC DNA]</scope>
    <source>
        <strain evidence="2 3">NBRC 106054</strain>
    </source>
</reference>
<feature type="transmembrane region" description="Helical" evidence="1">
    <location>
        <begin position="12"/>
        <end position="37"/>
    </location>
</feature>
<proteinExistence type="predicted"/>
<keyword evidence="3" id="KW-1185">Reference proteome</keyword>
<feature type="transmembrane region" description="Helical" evidence="1">
    <location>
        <begin position="57"/>
        <end position="76"/>
    </location>
</feature>
<dbReference type="STRING" id="1220578.FPE01S_01_10200"/>
<comment type="caution">
    <text evidence="2">The sequence shown here is derived from an EMBL/GenBank/DDBJ whole genome shotgun (WGS) entry which is preliminary data.</text>
</comment>
<organism evidence="2 3">
    <name type="scientific">Flavihumibacter petaseus NBRC 106054</name>
    <dbReference type="NCBI Taxonomy" id="1220578"/>
    <lineage>
        <taxon>Bacteria</taxon>
        <taxon>Pseudomonadati</taxon>
        <taxon>Bacteroidota</taxon>
        <taxon>Chitinophagia</taxon>
        <taxon>Chitinophagales</taxon>
        <taxon>Chitinophagaceae</taxon>
        <taxon>Flavihumibacter</taxon>
    </lineage>
</organism>
<evidence type="ECO:0000313" key="3">
    <source>
        <dbReference type="Proteomes" id="UP000033121"/>
    </source>
</evidence>
<feature type="transmembrane region" description="Helical" evidence="1">
    <location>
        <begin position="257"/>
        <end position="279"/>
    </location>
</feature>
<dbReference type="SUPFAM" id="SSF52151">
    <property type="entry name" value="FabD/lysophospholipase-like"/>
    <property type="match status" value="1"/>
</dbReference>
<evidence type="ECO:0008006" key="4">
    <source>
        <dbReference type="Google" id="ProtNLM"/>
    </source>
</evidence>
<accession>A0A0E9MW96</accession>
<feature type="transmembrane region" description="Helical" evidence="1">
    <location>
        <begin position="169"/>
        <end position="187"/>
    </location>
</feature>
<gene>
    <name evidence="2" type="ORF">FPE01S_01_10200</name>
</gene>
<feature type="transmembrane region" description="Helical" evidence="1">
    <location>
        <begin position="312"/>
        <end position="329"/>
    </location>
</feature>
<keyword evidence="1" id="KW-0812">Transmembrane</keyword>
<name>A0A0E9MW96_9BACT</name>
<sequence length="791" mass="90228">MYKYPLIRFLANLLRCFWIFFPSLLFIVLALLCFTQLSQGKDLLISFTETAGTFGSLLLSKTIFLVAIIFWVYISWYSSRMISYIKGFRRREFADAMENRFMHRFPRLIGYGCLVVILLTLTTLVTDSTWLHRQPFLFLIIGTLLLWQADKKLIVLSSYGKEGRFLRRLLWTLAALLPLLLLLYTALGWFSKVPALILLVLLLLLAFMLYLNLRRHRMEALHNQSKKTTQVTHRRGWKGFENRLMQFLHLPPEEKGYFAAFNIICLTGLIAYAAGIFMLRASTLIGPFPFILLAFAVLLGFGNIVTALSCKWGISIHFFIFAFAAFIPTPDHHRVRTDNLTSRQLPPDRFRQRQDITEYFNRWVAARPEIDSADQYPLYIVLANGGASRSAYWVASVLGKLEDASISGTATNDAGDNTRFSHHLFALSGTSGGGVGLATWYSMLLHQQNKAPTRGFEAAARNYLRQDFLTFTLARMLGPDFFNYIPGVNWLMPDEDRAEALEQAFEKARDKSYYYVGFDSTWIDQCVTQTGITSGMPILMINTTRVKDGSPAVVSSIKLTPELYNRRIDVLGLLRNDRTMRLSTAAILGARFPFISPAGRIDSYRPPPPENPVSRDTLRANYFVDGGYFDNSGAGVVQEMIRAMMLSIQTSRDPLFRARCRKLSLRIIQITNSPQGTVPQKPIGPFVNDLLSPLLTLIGAFDMQTTVNDRRFITFARDLNQRAASAGFYNVQYHPIHLYNDPEIRSDTLSKGPYAMNWYISDSVRNQMDRRLLSQPRLQELLDQLSFQAHR</sequence>
<feature type="transmembrane region" description="Helical" evidence="1">
    <location>
        <begin position="131"/>
        <end position="149"/>
    </location>
</feature>
<evidence type="ECO:0000313" key="2">
    <source>
        <dbReference type="EMBL" id="GAO42007.1"/>
    </source>
</evidence>
<dbReference type="OrthoDB" id="1488930at2"/>
<dbReference type="RefSeq" id="WP_046367776.1">
    <property type="nucleotide sequence ID" value="NZ_BBWV01000001.1"/>
</dbReference>